<proteinExistence type="predicted"/>
<reference evidence="1 2" key="1">
    <citation type="submission" date="2021-01" db="EMBL/GenBank/DDBJ databases">
        <title>Whole genome shotgun sequence of Plantactinospora mayteni NBRC 109088.</title>
        <authorList>
            <person name="Komaki H."/>
            <person name="Tamura T."/>
        </authorList>
    </citation>
    <scope>NUCLEOTIDE SEQUENCE [LARGE SCALE GENOMIC DNA]</scope>
    <source>
        <strain evidence="1 2">NBRC 109088</strain>
    </source>
</reference>
<gene>
    <name evidence="1" type="ORF">Pma05_80350</name>
</gene>
<evidence type="ECO:0000313" key="2">
    <source>
        <dbReference type="Proteomes" id="UP000621500"/>
    </source>
</evidence>
<evidence type="ECO:0008006" key="3">
    <source>
        <dbReference type="Google" id="ProtNLM"/>
    </source>
</evidence>
<dbReference type="RefSeq" id="WP_203862717.1">
    <property type="nucleotide sequence ID" value="NZ_BAAAZQ010000040.1"/>
</dbReference>
<comment type="caution">
    <text evidence="1">The sequence shown here is derived from an EMBL/GenBank/DDBJ whole genome shotgun (WGS) entry which is preliminary data.</text>
</comment>
<name>A0ABQ4F3J9_9ACTN</name>
<dbReference type="EMBL" id="BONX01000072">
    <property type="protein sequence ID" value="GIH01463.1"/>
    <property type="molecule type" value="Genomic_DNA"/>
</dbReference>
<sequence length="187" mass="20395">MTSDDGDAVTWWQCEPRRLARDQAEVGERFPGLQWVGQGAGGWIGRLPRWPFDRPEPAGLRTLVGEEGLEVALVYGHAYPMVAPLIYPQDPEPGIAERTDHKWHVNGDGSLCLLQDDATWNGRGSVTDLLLKAAGWRLEYALMRAGVIEAMTLRGIVDDEQSDHLVAVAAESTGGSPEQQANPDGVP</sequence>
<organism evidence="1 2">
    <name type="scientific">Plantactinospora mayteni</name>
    <dbReference type="NCBI Taxonomy" id="566021"/>
    <lineage>
        <taxon>Bacteria</taxon>
        <taxon>Bacillati</taxon>
        <taxon>Actinomycetota</taxon>
        <taxon>Actinomycetes</taxon>
        <taxon>Micromonosporales</taxon>
        <taxon>Micromonosporaceae</taxon>
        <taxon>Plantactinospora</taxon>
    </lineage>
</organism>
<protein>
    <recommendedName>
        <fullName evidence="3">UBC core domain-containing protein</fullName>
    </recommendedName>
</protein>
<accession>A0ABQ4F3J9</accession>
<dbReference type="Proteomes" id="UP000621500">
    <property type="component" value="Unassembled WGS sequence"/>
</dbReference>
<evidence type="ECO:0000313" key="1">
    <source>
        <dbReference type="EMBL" id="GIH01463.1"/>
    </source>
</evidence>
<keyword evidence="2" id="KW-1185">Reference proteome</keyword>